<keyword evidence="3" id="KW-1185">Reference proteome</keyword>
<gene>
    <name evidence="2" type="ORF">C5Q96_06700</name>
</gene>
<dbReference type="RefSeq" id="WP_106057606.1">
    <property type="nucleotide sequence ID" value="NZ_CP027228.1"/>
</dbReference>
<dbReference type="InterPro" id="IPR046462">
    <property type="entry name" value="TerL_nuclease"/>
</dbReference>
<name>A0A2S0L5I4_9FIRM</name>
<dbReference type="GeneID" id="78391950"/>
<dbReference type="InterPro" id="IPR027417">
    <property type="entry name" value="P-loop_NTPase"/>
</dbReference>
<reference evidence="3" key="1">
    <citation type="submission" date="2018-02" db="EMBL/GenBank/DDBJ databases">
        <authorList>
            <person name="Holder M.E."/>
            <person name="Ajami N.J."/>
            <person name="Petrosino J.F."/>
        </authorList>
    </citation>
    <scope>NUCLEOTIDE SEQUENCE [LARGE SCALE GENOMIC DNA]</scope>
    <source>
        <strain evidence="3">CCUG 47132</strain>
    </source>
</reference>
<dbReference type="Pfam" id="PF20441">
    <property type="entry name" value="TerL_nuclease"/>
    <property type="match status" value="1"/>
</dbReference>
<proteinExistence type="predicted"/>
<dbReference type="Gene3D" id="3.40.50.300">
    <property type="entry name" value="P-loop containing nucleotide triphosphate hydrolases"/>
    <property type="match status" value="1"/>
</dbReference>
<dbReference type="OrthoDB" id="9760250at2"/>
<dbReference type="GO" id="GO:0004519">
    <property type="term" value="F:endonuclease activity"/>
    <property type="evidence" value="ECO:0007669"/>
    <property type="project" value="InterPro"/>
</dbReference>
<sequence>MPEVRIGRQIPTEFVTLPYYKTKGAEAIKLYNKTGRTAQEWQELLIYDILAQNEEKLWTHTKFGYSVPRRNGKNEVVAIRELWGLKNGEHIMHTAHRTSTTHAAWDRLLKLVTKAKLQIKSSYRAFGKEHIELENGGKIEFRTRTAKGGLGEGFDLLVIDEAQEYTDDQESALKYVVSDSNNPQTIYCGTPPTPVSSGTVFLKLRQNALGGKTVNTGWAEWSVDKKTDVRDKEAWYQTNPSLGTILTERKILDEVGNDDDDFNIQRLGLWLRYNQKSAISSNEWAELQVQAMPKLVGGLFLGVKYSKDGTNVAMSVASRTDDGRIFVECIDCRPTRAGNSWMIPFMMNPNVYDIVVDGANGQQLLEENMREMKLKSPLLPTVKEIIVANAAFEQGIFSKEICHAGQPSLAQTVSNSEKRAIGTNGGFGYKSLADNIEIALMDSTILAYWLCSETKIHEKQRISY</sequence>
<dbReference type="KEGG" id="mdv:C5Q96_06700"/>
<dbReference type="Proteomes" id="UP000237883">
    <property type="component" value="Chromosome"/>
</dbReference>
<evidence type="ECO:0000313" key="2">
    <source>
        <dbReference type="EMBL" id="AVM48551.1"/>
    </source>
</evidence>
<organism evidence="2 3">
    <name type="scientific">Mogibacterium diversum</name>
    <dbReference type="NCBI Taxonomy" id="114527"/>
    <lineage>
        <taxon>Bacteria</taxon>
        <taxon>Bacillati</taxon>
        <taxon>Bacillota</taxon>
        <taxon>Clostridia</taxon>
        <taxon>Peptostreptococcales</taxon>
        <taxon>Anaerovoracaceae</taxon>
        <taxon>Mogibacterium</taxon>
    </lineage>
</organism>
<dbReference type="EMBL" id="CP027228">
    <property type="protein sequence ID" value="AVM48551.1"/>
    <property type="molecule type" value="Genomic_DNA"/>
</dbReference>
<accession>A0A2S0L5I4</accession>
<evidence type="ECO:0000259" key="1">
    <source>
        <dbReference type="Pfam" id="PF20441"/>
    </source>
</evidence>
<feature type="domain" description="Terminase large subunit-like endonuclease" evidence="1">
    <location>
        <begin position="223"/>
        <end position="334"/>
    </location>
</feature>
<protein>
    <submittedName>
        <fullName evidence="2">Terminase</fullName>
    </submittedName>
</protein>
<dbReference type="AlphaFoldDB" id="A0A2S0L5I4"/>
<evidence type="ECO:0000313" key="3">
    <source>
        <dbReference type="Proteomes" id="UP000237883"/>
    </source>
</evidence>